<feature type="region of interest" description="Disordered" evidence="1">
    <location>
        <begin position="97"/>
        <end position="194"/>
    </location>
</feature>
<feature type="compositionally biased region" description="Polar residues" evidence="1">
    <location>
        <begin position="108"/>
        <end position="119"/>
    </location>
</feature>
<evidence type="ECO:0000256" key="1">
    <source>
        <dbReference type="SAM" id="MobiDB-lite"/>
    </source>
</evidence>
<keyword evidence="2" id="KW-0472">Membrane</keyword>
<keyword evidence="2" id="KW-0812">Transmembrane</keyword>
<name>A0A448Z092_9STRA</name>
<feature type="transmembrane region" description="Helical" evidence="2">
    <location>
        <begin position="305"/>
        <end position="325"/>
    </location>
</feature>
<proteinExistence type="predicted"/>
<dbReference type="EMBL" id="CAACVS010000059">
    <property type="protein sequence ID" value="VEU35440.1"/>
    <property type="molecule type" value="Genomic_DNA"/>
</dbReference>
<keyword evidence="4" id="KW-1185">Reference proteome</keyword>
<feature type="compositionally biased region" description="Basic and acidic residues" evidence="1">
    <location>
        <begin position="30"/>
        <end position="47"/>
    </location>
</feature>
<dbReference type="InterPro" id="IPR010699">
    <property type="entry name" value="DUF1275"/>
</dbReference>
<dbReference type="Proteomes" id="UP000291116">
    <property type="component" value="Unassembled WGS sequence"/>
</dbReference>
<evidence type="ECO:0000256" key="2">
    <source>
        <dbReference type="SAM" id="Phobius"/>
    </source>
</evidence>
<organism evidence="3 4">
    <name type="scientific">Pseudo-nitzschia multistriata</name>
    <dbReference type="NCBI Taxonomy" id="183589"/>
    <lineage>
        <taxon>Eukaryota</taxon>
        <taxon>Sar</taxon>
        <taxon>Stramenopiles</taxon>
        <taxon>Ochrophyta</taxon>
        <taxon>Bacillariophyta</taxon>
        <taxon>Bacillariophyceae</taxon>
        <taxon>Bacillariophycidae</taxon>
        <taxon>Bacillariales</taxon>
        <taxon>Bacillariaceae</taxon>
        <taxon>Pseudo-nitzschia</taxon>
    </lineage>
</organism>
<feature type="region of interest" description="Disordered" evidence="1">
    <location>
        <begin position="30"/>
        <end position="56"/>
    </location>
</feature>
<sequence>MTIMKSIDRLNSCASESESDNCTCSTSDLKHVSDCSPRDPQRSSEKRRAQHHSSTSSRPLLLAAAVVILCLSSSPSQHVVFGSSKHVPSARRFLGIPSSYRRPLGDKANNNNDNRGSISQKKHQHRNQNQRPRALASVAHSRSSSTLLRFSSASPEDESSGHDKENNKPPASSFNGTSLSSPSSSATAYDEVDDETSVTTTSFFRFPSDTPEEQQQPPLDLVEAGSQSNAQSSILGRRYFGSARSPKGLVQRKHALQTTFVCSLMGLAGFVEGFCIRRHGCFPNLMTGTVLKLAEAISTLNLSAAAMHAAMVVAYASGGSIFALWKASGKNASSIDNESETVAKHRQKRSSIEGVSVLSTLCFLFSDIWGGRLRLPFLAAAFGILNAGTMDAGAGVTNAITGHVTKIGQGFATNRPSEQQAAKNAAPPAHVTSARGLAVFFVAAVASNGLCALLDATSRMEGGSALGLVGAVVNRLPLGTTLAVVYGVFFRWYLRASGALVDAEVATKEA</sequence>
<protein>
    <submittedName>
        <fullName evidence="3">Uncharacterized protein</fullName>
    </submittedName>
</protein>
<feature type="compositionally biased region" description="Low complexity" evidence="1">
    <location>
        <begin position="172"/>
        <end position="185"/>
    </location>
</feature>
<dbReference type="AlphaFoldDB" id="A0A448Z092"/>
<feature type="transmembrane region" description="Helical" evidence="2">
    <location>
        <begin position="437"/>
        <end position="456"/>
    </location>
</feature>
<evidence type="ECO:0000313" key="4">
    <source>
        <dbReference type="Proteomes" id="UP000291116"/>
    </source>
</evidence>
<dbReference type="Pfam" id="PF06912">
    <property type="entry name" value="DUF1275"/>
    <property type="match status" value="1"/>
</dbReference>
<gene>
    <name evidence="3" type="ORF">PSNMU_V1.4_AUG-EV-PASAV3_0022140</name>
</gene>
<feature type="compositionally biased region" description="Low complexity" evidence="1">
    <location>
        <begin position="141"/>
        <end position="154"/>
    </location>
</feature>
<dbReference type="OrthoDB" id="197744at2759"/>
<reference evidence="3 4" key="1">
    <citation type="submission" date="2019-01" db="EMBL/GenBank/DDBJ databases">
        <authorList>
            <person name="Ferrante I. M."/>
        </authorList>
    </citation>
    <scope>NUCLEOTIDE SEQUENCE [LARGE SCALE GENOMIC DNA]</scope>
    <source>
        <strain evidence="3 4">B856</strain>
    </source>
</reference>
<evidence type="ECO:0000313" key="3">
    <source>
        <dbReference type="EMBL" id="VEU35440.1"/>
    </source>
</evidence>
<accession>A0A448Z092</accession>
<feature type="transmembrane region" description="Helical" evidence="2">
    <location>
        <begin position="476"/>
        <end position="494"/>
    </location>
</feature>
<keyword evidence="2" id="KW-1133">Transmembrane helix</keyword>